<gene>
    <name evidence="3" type="ORF">CFX0092_A3429</name>
</gene>
<dbReference type="KEGG" id="pbf:CFX0092_A3429"/>
<dbReference type="Pfam" id="PF13579">
    <property type="entry name" value="Glyco_trans_4_4"/>
    <property type="match status" value="1"/>
</dbReference>
<dbReference type="CDD" id="cd03801">
    <property type="entry name" value="GT4_PimA-like"/>
    <property type="match status" value="1"/>
</dbReference>
<proteinExistence type="predicted"/>
<accession>A0A170PJ82</accession>
<evidence type="ECO:0000259" key="2">
    <source>
        <dbReference type="Pfam" id="PF13579"/>
    </source>
</evidence>
<evidence type="ECO:0000259" key="1">
    <source>
        <dbReference type="Pfam" id="PF00534"/>
    </source>
</evidence>
<dbReference type="Pfam" id="PF00534">
    <property type="entry name" value="Glycos_transf_1"/>
    <property type="match status" value="1"/>
</dbReference>
<feature type="domain" description="Glycosyl transferase family 1" evidence="1">
    <location>
        <begin position="207"/>
        <end position="370"/>
    </location>
</feature>
<dbReference type="PANTHER" id="PTHR12526">
    <property type="entry name" value="GLYCOSYLTRANSFERASE"/>
    <property type="match status" value="1"/>
</dbReference>
<organism evidence="3 4">
    <name type="scientific">Candidatus Promineifilum breve</name>
    <dbReference type="NCBI Taxonomy" id="1806508"/>
    <lineage>
        <taxon>Bacteria</taxon>
        <taxon>Bacillati</taxon>
        <taxon>Chloroflexota</taxon>
        <taxon>Ardenticatenia</taxon>
        <taxon>Candidatus Promineifilales</taxon>
        <taxon>Candidatus Promineifilaceae</taxon>
        <taxon>Candidatus Promineifilum</taxon>
    </lineage>
</organism>
<feature type="domain" description="Glycosyltransferase subfamily 4-like N-terminal" evidence="2">
    <location>
        <begin position="16"/>
        <end position="185"/>
    </location>
</feature>
<protein>
    <submittedName>
        <fullName evidence="3">Glycosyltransferase</fullName>
    </submittedName>
</protein>
<dbReference type="InterPro" id="IPR028098">
    <property type="entry name" value="Glyco_trans_4-like_N"/>
</dbReference>
<dbReference type="PANTHER" id="PTHR12526:SF639">
    <property type="entry name" value="GLYCOSYL TRANSFERASE GROUP 1"/>
    <property type="match status" value="1"/>
</dbReference>
<dbReference type="GO" id="GO:0016757">
    <property type="term" value="F:glycosyltransferase activity"/>
    <property type="evidence" value="ECO:0007669"/>
    <property type="project" value="InterPro"/>
</dbReference>
<dbReference type="OrthoDB" id="433681at2"/>
<dbReference type="InterPro" id="IPR001296">
    <property type="entry name" value="Glyco_trans_1"/>
</dbReference>
<dbReference type="RefSeq" id="WP_157913245.1">
    <property type="nucleotide sequence ID" value="NZ_LN890655.1"/>
</dbReference>
<sequence length="399" mass="44386">MRVLMIAPTSFFSDYGGHIRILEEIRALGDRGLEVAVVTYYKGNDVAGIDIRRTAPLPWHTDYEVGSSRHKIAFDAYLAGQALREFRRFRPDVIHGHMHEGALIGGLLGRLFNVPLVFDYQGSLTAEMVDHHFLNPRGPLYPWAYRVEGSITRRLPQAILASSGQAVALLRDKFHVPAERIHALPDCADTVQFDPALFPFAPGDHPLRRQLGLAEDTVVVGYLGLLTDYQGIPHLIESAVELKRRGENVHFLIMGYPNVDRYQIIAGWRGVADVMTFTGRVPFVDAPYHLAACDIAVAPKMSTSEGSGKLLNYMAMALPIVAYDTAVNREYLAELGVYAQSGDVGSFTEAIAGLLPDPEERARLGRQLRRRAAEHFSWPAAAERIEKIYQSLDNKSHSL</sequence>
<reference evidence="3" key="1">
    <citation type="submission" date="2016-01" db="EMBL/GenBank/DDBJ databases">
        <authorList>
            <person name="Mcilroy J.S."/>
            <person name="Karst M S."/>
            <person name="Albertsen M."/>
        </authorList>
    </citation>
    <scope>NUCLEOTIDE SEQUENCE</scope>
    <source>
        <strain evidence="3">Cfx-K</strain>
    </source>
</reference>
<dbReference type="Gene3D" id="3.40.50.2000">
    <property type="entry name" value="Glycogen Phosphorylase B"/>
    <property type="match status" value="2"/>
</dbReference>
<dbReference type="Proteomes" id="UP000215027">
    <property type="component" value="Chromosome I"/>
</dbReference>
<keyword evidence="4" id="KW-1185">Reference proteome</keyword>
<dbReference type="SUPFAM" id="SSF53756">
    <property type="entry name" value="UDP-Glycosyltransferase/glycogen phosphorylase"/>
    <property type="match status" value="1"/>
</dbReference>
<evidence type="ECO:0000313" key="4">
    <source>
        <dbReference type="Proteomes" id="UP000215027"/>
    </source>
</evidence>
<dbReference type="AlphaFoldDB" id="A0A170PJ82"/>
<name>A0A170PJ82_9CHLR</name>
<evidence type="ECO:0000313" key="3">
    <source>
        <dbReference type="EMBL" id="CUS05307.2"/>
    </source>
</evidence>
<dbReference type="EMBL" id="LN890655">
    <property type="protein sequence ID" value="CUS05307.2"/>
    <property type="molecule type" value="Genomic_DNA"/>
</dbReference>